<dbReference type="SUPFAM" id="SSF48371">
    <property type="entry name" value="ARM repeat"/>
    <property type="match status" value="1"/>
</dbReference>
<dbReference type="PANTHER" id="PTHR12378:SF7">
    <property type="entry name" value="DESUMOYLATING ISOPEPTIDASE 1"/>
    <property type="match status" value="1"/>
</dbReference>
<dbReference type="InterPro" id="IPR042266">
    <property type="entry name" value="PPPDE_sf"/>
</dbReference>
<dbReference type="GO" id="GO:0006508">
    <property type="term" value="P:proteolysis"/>
    <property type="evidence" value="ECO:0007669"/>
    <property type="project" value="UniProtKB-KW"/>
</dbReference>
<dbReference type="AlphaFoldDB" id="A0AA88GIQ5"/>
<dbReference type="Pfam" id="PF08324">
    <property type="entry name" value="PUL"/>
    <property type="match status" value="1"/>
</dbReference>
<dbReference type="SMART" id="SM01179">
    <property type="entry name" value="DUF862"/>
    <property type="match status" value="1"/>
</dbReference>
<evidence type="ECO:0000313" key="7">
    <source>
        <dbReference type="Proteomes" id="UP000816034"/>
    </source>
</evidence>
<dbReference type="Gene3D" id="3.90.1720.30">
    <property type="entry name" value="PPPDE domains"/>
    <property type="match status" value="1"/>
</dbReference>
<dbReference type="RefSeq" id="XP_044544040.1">
    <property type="nucleotide sequence ID" value="XM_044685763.1"/>
</dbReference>
<accession>A0AA88GIQ5</accession>
<dbReference type="PROSITE" id="PS51858">
    <property type="entry name" value="PPPDE"/>
    <property type="match status" value="1"/>
</dbReference>
<keyword evidence="7" id="KW-1185">Reference proteome</keyword>
<dbReference type="Gene3D" id="1.25.10.10">
    <property type="entry name" value="Leucine-rich Repeat Variant"/>
    <property type="match status" value="1"/>
</dbReference>
<feature type="domain" description="PPPDE" evidence="5">
    <location>
        <begin position="5"/>
        <end position="146"/>
    </location>
</feature>
<dbReference type="EMBL" id="PYSW02000041">
    <property type="protein sequence ID" value="KAG2374866.1"/>
    <property type="molecule type" value="Genomic_DNA"/>
</dbReference>
<name>A0AA88GIQ5_NAELO</name>
<evidence type="ECO:0000256" key="3">
    <source>
        <dbReference type="ARBA" id="ARBA00022801"/>
    </source>
</evidence>
<evidence type="ECO:0000256" key="1">
    <source>
        <dbReference type="ARBA" id="ARBA00008140"/>
    </source>
</evidence>
<organism evidence="6 7">
    <name type="scientific">Naegleria lovaniensis</name>
    <name type="common">Amoeba</name>
    <dbReference type="NCBI Taxonomy" id="51637"/>
    <lineage>
        <taxon>Eukaryota</taxon>
        <taxon>Discoba</taxon>
        <taxon>Heterolobosea</taxon>
        <taxon>Tetramitia</taxon>
        <taxon>Eutetramitia</taxon>
        <taxon>Vahlkampfiidae</taxon>
        <taxon>Naegleria</taxon>
    </lineage>
</organism>
<dbReference type="Pfam" id="PF05903">
    <property type="entry name" value="Peptidase_C97"/>
    <property type="match status" value="1"/>
</dbReference>
<evidence type="ECO:0008006" key="8">
    <source>
        <dbReference type="Google" id="ProtNLM"/>
    </source>
</evidence>
<comment type="caution">
    <text evidence="6">The sequence shown here is derived from an EMBL/GenBank/DDBJ whole genome shotgun (WGS) entry which is preliminary data.</text>
</comment>
<dbReference type="InterPro" id="IPR016024">
    <property type="entry name" value="ARM-type_fold"/>
</dbReference>
<comment type="similarity">
    <text evidence="1">Belongs to the DeSI family.</text>
</comment>
<sequence>MSRTHKVELYVYDLSMGLASAFSQQFTGKHFPGIWHTSIVVYQQEYFFGGGVQRMTPLTTPYGQPVRIIHLGDTQIDQSLFEDYVHNIGQTRFRMDQYNLFENNCNNFTNECANFLLGSSIPDDILGLPREFFQTPLGQMVKPMIDQMMGGSAHPPAEMMMQPPPPSPLGTGAMNNLAQMMNNPLVSQMMNQMMNQMGNMGNAFGPFNNVTSPTTFTSTTTSGGNTGGNTGDGLEIYRYNKSNVPQVMTKLKSTNAQLVDDMNGDTRILNQLEQYLQLPHQQDKSTLISDQTFIVLEKLLKHTKESDAFPILDLLRLLVLTSKYAKEITIGSHKNVMQIIEERFVSQFSTCSMPTQLMVMRLYCNLFDRYYQSNTSIPDTVRFIIEENGGSEQHQQQQQQRLTRLVDMISTSLTSELEGLRLTATSLSCNLSLYLPQRNSDEEIQLLSSMLEFLPNEKSKDVAFRMLLTIYRIMKDSNNNEEKKEIARALITDPSTLFSTAPGVKQLQSSEELQLLAQVKKVLGF</sequence>
<dbReference type="GO" id="GO:0008233">
    <property type="term" value="F:peptidase activity"/>
    <property type="evidence" value="ECO:0007669"/>
    <property type="project" value="UniProtKB-KW"/>
</dbReference>
<keyword evidence="2" id="KW-0645">Protease</keyword>
<protein>
    <recommendedName>
        <fullName evidence="8">PPPDE domain-containing protein</fullName>
    </recommendedName>
</protein>
<dbReference type="Proteomes" id="UP000816034">
    <property type="component" value="Unassembled WGS sequence"/>
</dbReference>
<keyword evidence="3" id="KW-0378">Hydrolase</keyword>
<evidence type="ECO:0000259" key="4">
    <source>
        <dbReference type="PROSITE" id="PS51396"/>
    </source>
</evidence>
<proteinExistence type="inferred from homology"/>
<dbReference type="InterPro" id="IPR011989">
    <property type="entry name" value="ARM-like"/>
</dbReference>
<feature type="domain" description="PUL" evidence="4">
    <location>
        <begin position="229"/>
        <end position="525"/>
    </location>
</feature>
<gene>
    <name evidence="6" type="ORF">C9374_010240</name>
</gene>
<dbReference type="PANTHER" id="PTHR12378">
    <property type="entry name" value="DESUMOYLATING ISOPEPTIDASE"/>
    <property type="match status" value="1"/>
</dbReference>
<dbReference type="InterPro" id="IPR008580">
    <property type="entry name" value="PPPDE_dom"/>
</dbReference>
<dbReference type="InterPro" id="IPR013535">
    <property type="entry name" value="PUL_dom"/>
</dbReference>
<reference evidence="6 7" key="1">
    <citation type="journal article" date="2018" name="BMC Genomics">
        <title>The genome of Naegleria lovaniensis, the basis for a comparative approach to unravel pathogenicity factors of the human pathogenic amoeba N. fowleri.</title>
        <authorList>
            <person name="Liechti N."/>
            <person name="Schurch N."/>
            <person name="Bruggmann R."/>
            <person name="Wittwer M."/>
        </authorList>
    </citation>
    <scope>NUCLEOTIDE SEQUENCE [LARGE SCALE GENOMIC DNA]</scope>
    <source>
        <strain evidence="6 7">ATCC 30569</strain>
    </source>
</reference>
<evidence type="ECO:0000256" key="2">
    <source>
        <dbReference type="ARBA" id="ARBA00022670"/>
    </source>
</evidence>
<dbReference type="GO" id="GO:0070646">
    <property type="term" value="P:protein modification by small protein removal"/>
    <property type="evidence" value="ECO:0007669"/>
    <property type="project" value="TreeGrafter"/>
</dbReference>
<evidence type="ECO:0000259" key="5">
    <source>
        <dbReference type="PROSITE" id="PS51858"/>
    </source>
</evidence>
<dbReference type="PROSITE" id="PS51396">
    <property type="entry name" value="PUL"/>
    <property type="match status" value="1"/>
</dbReference>
<dbReference type="GeneID" id="68102694"/>
<evidence type="ECO:0000313" key="6">
    <source>
        <dbReference type="EMBL" id="KAG2374866.1"/>
    </source>
</evidence>